<evidence type="ECO:0000259" key="6">
    <source>
        <dbReference type="PROSITE" id="PS51787"/>
    </source>
</evidence>
<dbReference type="InterPro" id="IPR001841">
    <property type="entry name" value="Znf_RING"/>
</dbReference>
<name>A0AAD9JCA9_9ANNE</name>
<dbReference type="InterPro" id="IPR027370">
    <property type="entry name" value="Znf-RING_euk"/>
</dbReference>
<dbReference type="InterPro" id="IPR013083">
    <property type="entry name" value="Znf_RING/FYVE/PHD"/>
</dbReference>
<dbReference type="Gene3D" id="3.30.40.10">
    <property type="entry name" value="Zinc/RING finger domain, C3HC4 (zinc finger)"/>
    <property type="match status" value="2"/>
</dbReference>
<dbReference type="SUPFAM" id="SSF57850">
    <property type="entry name" value="RING/U-box"/>
    <property type="match status" value="2"/>
</dbReference>
<keyword evidence="3" id="KW-0862">Zinc</keyword>
<dbReference type="AlphaFoldDB" id="A0AAD9JCA9"/>
<dbReference type="GO" id="GO:0061630">
    <property type="term" value="F:ubiquitin protein ligase activity"/>
    <property type="evidence" value="ECO:0007669"/>
    <property type="project" value="TreeGrafter"/>
</dbReference>
<protein>
    <recommendedName>
        <fullName evidence="9">LON peptidase N-terminal domain and RING finger protein 3</fullName>
    </recommendedName>
</protein>
<dbReference type="SMART" id="SM00184">
    <property type="entry name" value="RING"/>
    <property type="match status" value="2"/>
</dbReference>
<dbReference type="PROSITE" id="PS51787">
    <property type="entry name" value="LON_N"/>
    <property type="match status" value="1"/>
</dbReference>
<dbReference type="InterPro" id="IPR017907">
    <property type="entry name" value="Znf_RING_CS"/>
</dbReference>
<dbReference type="InterPro" id="IPR011990">
    <property type="entry name" value="TPR-like_helical_dom_sf"/>
</dbReference>
<dbReference type="PANTHER" id="PTHR23327">
    <property type="entry name" value="RING FINGER PROTEIN 127"/>
    <property type="match status" value="1"/>
</dbReference>
<evidence type="ECO:0000313" key="7">
    <source>
        <dbReference type="EMBL" id="KAK2150088.1"/>
    </source>
</evidence>
<dbReference type="PROSITE" id="PS00518">
    <property type="entry name" value="ZF_RING_1"/>
    <property type="match status" value="2"/>
</dbReference>
<evidence type="ECO:0000256" key="2">
    <source>
        <dbReference type="ARBA" id="ARBA00022771"/>
    </source>
</evidence>
<evidence type="ECO:0000259" key="5">
    <source>
        <dbReference type="PROSITE" id="PS50089"/>
    </source>
</evidence>
<keyword evidence="2 4" id="KW-0863">Zinc-finger</keyword>
<keyword evidence="1" id="KW-0479">Metal-binding</keyword>
<evidence type="ECO:0000313" key="8">
    <source>
        <dbReference type="Proteomes" id="UP001208570"/>
    </source>
</evidence>
<gene>
    <name evidence="7" type="ORF">LSH36_424g02091</name>
</gene>
<dbReference type="Gene3D" id="2.30.130.40">
    <property type="entry name" value="LON domain-like"/>
    <property type="match status" value="1"/>
</dbReference>
<evidence type="ECO:0008006" key="9">
    <source>
        <dbReference type="Google" id="ProtNLM"/>
    </source>
</evidence>
<dbReference type="GO" id="GO:0008270">
    <property type="term" value="F:zinc ion binding"/>
    <property type="evidence" value="ECO:0007669"/>
    <property type="project" value="UniProtKB-KW"/>
</dbReference>
<evidence type="ECO:0000256" key="1">
    <source>
        <dbReference type="ARBA" id="ARBA00022723"/>
    </source>
</evidence>
<dbReference type="InterPro" id="IPR046336">
    <property type="entry name" value="Lon_prtase_N_sf"/>
</dbReference>
<proteinExistence type="predicted"/>
<dbReference type="PROSITE" id="PS50089">
    <property type="entry name" value="ZF_RING_2"/>
    <property type="match status" value="2"/>
</dbReference>
<evidence type="ECO:0000256" key="4">
    <source>
        <dbReference type="PROSITE-ProRule" id="PRU00175"/>
    </source>
</evidence>
<dbReference type="PANTHER" id="PTHR23327:SF42">
    <property type="entry name" value="LON PEPTIDASE N-TERMINAL DOMAIN AND RING FINGER PROTEIN C14F5.10C"/>
    <property type="match status" value="1"/>
</dbReference>
<feature type="domain" description="Lon N-terminal" evidence="6">
    <location>
        <begin position="546"/>
        <end position="750"/>
    </location>
</feature>
<feature type="domain" description="RING-type" evidence="5">
    <location>
        <begin position="456"/>
        <end position="494"/>
    </location>
</feature>
<dbReference type="SUPFAM" id="SSF88697">
    <property type="entry name" value="PUA domain-like"/>
    <property type="match status" value="1"/>
</dbReference>
<dbReference type="InterPro" id="IPR003111">
    <property type="entry name" value="Lon_prtase_N"/>
</dbReference>
<comment type="caution">
    <text evidence="7">The sequence shown here is derived from an EMBL/GenBank/DDBJ whole genome shotgun (WGS) entry which is preliminary data.</text>
</comment>
<dbReference type="SMART" id="SM00464">
    <property type="entry name" value="LON"/>
    <property type="match status" value="1"/>
</dbReference>
<dbReference type="InterPro" id="IPR019734">
    <property type="entry name" value="TPR_rpt"/>
</dbReference>
<dbReference type="SMART" id="SM00028">
    <property type="entry name" value="TPR"/>
    <property type="match status" value="3"/>
</dbReference>
<dbReference type="Pfam" id="PF13923">
    <property type="entry name" value="zf-C3HC4_2"/>
    <property type="match status" value="1"/>
</dbReference>
<feature type="domain" description="RING-type" evidence="5">
    <location>
        <begin position="103"/>
        <end position="139"/>
    </location>
</feature>
<dbReference type="Pfam" id="PF02190">
    <property type="entry name" value="LON_substr_bdg"/>
    <property type="match status" value="1"/>
</dbReference>
<sequence length="755" mass="86122">MDGLAKDAFRGEDFELAANLYQQSIRELGPSSALFMGLADSYLKGERLTLREALPVYRLAFSRGDVRLDQLGHLITALVKVMTDSGGMVVPNGRNEKKLLFTCEICKSLWRDPVTIPCGHTFCRDCLEEKQVKVCKTCSYASKYDYSSLKCNVVLQNCIEKLFPKELEAVRLKRKADDLFGKGSCREAATVFVDAIQRDPSDHHIASNCSRAYAAADDFDRALYYAQLAVELQPSWYQGYQCLGNALIGLRLESEAVLAFAKCLALNPTVSVAREALAQCLHRLLSSLAQSSTSLSSIDDQVMTNVQSASDHRAHIDISGILSELQHNSNESSGKMYSEETVNKVKLTLRKELLKAQFSKLPGKYDENLSSIKVYSFCSSDSQTPCLQSEHKLKRSQSDSILYTSNMTKPRQRRLCNNTDIDQTQHSATKQPRLEHKLIDKQMTHPDNLTVEDFKCTLCYRLLYMPLTTPCGHMFCKQCLERSLDHSPNCPLCKSSLIQYIIERVRLVTVVIEQLIEEYFPTESWQRKIQYENELAELARMGQDDQHEIPIFVCILAFPAVSCPLHIFEPRYRLMIRQCIEAGTRQFGMCVCLESNEANFSSYGTMLEIRDVEYLPDGRSLLTTIGRRRFRVLSRGMRDGYHTARVEFLNDIQVPDEEKTAIWGLHNLVRHEAENWFSSLLRIHHMRIVHRFGSFPVLEDDIFAGPNGPTWCWWLIAVLPIDRRTQLMMLAMTSLKDRLLTIRRILASVRESEPH</sequence>
<keyword evidence="8" id="KW-1185">Reference proteome</keyword>
<dbReference type="EMBL" id="JAODUP010000424">
    <property type="protein sequence ID" value="KAK2150088.1"/>
    <property type="molecule type" value="Genomic_DNA"/>
</dbReference>
<dbReference type="InterPro" id="IPR015947">
    <property type="entry name" value="PUA-like_sf"/>
</dbReference>
<reference evidence="7" key="1">
    <citation type="journal article" date="2023" name="Mol. Biol. Evol.">
        <title>Third-Generation Sequencing Reveals the Adaptive Role of the Epigenome in Three Deep-Sea Polychaetes.</title>
        <authorList>
            <person name="Perez M."/>
            <person name="Aroh O."/>
            <person name="Sun Y."/>
            <person name="Lan Y."/>
            <person name="Juniper S.K."/>
            <person name="Young C.R."/>
            <person name="Angers B."/>
            <person name="Qian P.Y."/>
        </authorList>
    </citation>
    <scope>NUCLEOTIDE SEQUENCE</scope>
    <source>
        <strain evidence="7">P08H-3</strain>
    </source>
</reference>
<evidence type="ECO:0000256" key="3">
    <source>
        <dbReference type="ARBA" id="ARBA00022833"/>
    </source>
</evidence>
<dbReference type="Gene3D" id="1.25.40.10">
    <property type="entry name" value="Tetratricopeptide repeat domain"/>
    <property type="match status" value="1"/>
</dbReference>
<dbReference type="CDD" id="cd16514">
    <property type="entry name" value="RING-HC_LONFs_rpt2"/>
    <property type="match status" value="1"/>
</dbReference>
<accession>A0AAD9JCA9</accession>
<dbReference type="Proteomes" id="UP001208570">
    <property type="component" value="Unassembled WGS sequence"/>
</dbReference>
<organism evidence="7 8">
    <name type="scientific">Paralvinella palmiformis</name>
    <dbReference type="NCBI Taxonomy" id="53620"/>
    <lineage>
        <taxon>Eukaryota</taxon>
        <taxon>Metazoa</taxon>
        <taxon>Spiralia</taxon>
        <taxon>Lophotrochozoa</taxon>
        <taxon>Annelida</taxon>
        <taxon>Polychaeta</taxon>
        <taxon>Sedentaria</taxon>
        <taxon>Canalipalpata</taxon>
        <taxon>Terebellida</taxon>
        <taxon>Terebelliformia</taxon>
        <taxon>Alvinellidae</taxon>
        <taxon>Paralvinella</taxon>
    </lineage>
</organism>
<dbReference type="GO" id="GO:0005737">
    <property type="term" value="C:cytoplasm"/>
    <property type="evidence" value="ECO:0007669"/>
    <property type="project" value="UniProtKB-ARBA"/>
</dbReference>
<dbReference type="SUPFAM" id="SSF48452">
    <property type="entry name" value="TPR-like"/>
    <property type="match status" value="1"/>
</dbReference>
<dbReference type="Pfam" id="PF13445">
    <property type="entry name" value="zf-RING_UBOX"/>
    <property type="match status" value="1"/>
</dbReference>
<dbReference type="CDD" id="cd16513">
    <property type="entry name" value="RING-HC_LONFs_rpt1"/>
    <property type="match status" value="1"/>
</dbReference>